<dbReference type="CDD" id="cd00067">
    <property type="entry name" value="GAL4"/>
    <property type="match status" value="1"/>
</dbReference>
<dbReference type="EMBL" id="JAPDFR010000006">
    <property type="protein sequence ID" value="KAK0385565.1"/>
    <property type="molecule type" value="Genomic_DNA"/>
</dbReference>
<dbReference type="PANTHER" id="PTHR47425">
    <property type="entry name" value="FARB-RELATED"/>
    <property type="match status" value="1"/>
</dbReference>
<reference evidence="5" key="1">
    <citation type="submission" date="2022-10" db="EMBL/GenBank/DDBJ databases">
        <title>Determination and structural analysis of whole genome sequence of Sarocladium strictum F4-1.</title>
        <authorList>
            <person name="Hu L."/>
            <person name="Jiang Y."/>
        </authorList>
    </citation>
    <scope>NUCLEOTIDE SEQUENCE</scope>
    <source>
        <strain evidence="5">F4-1</strain>
    </source>
</reference>
<dbReference type="PANTHER" id="PTHR47425:SF2">
    <property type="entry name" value="FARB-RELATED"/>
    <property type="match status" value="1"/>
</dbReference>
<evidence type="ECO:0000256" key="3">
    <source>
        <dbReference type="SAM" id="MobiDB-lite"/>
    </source>
</evidence>
<feature type="region of interest" description="Disordered" evidence="3">
    <location>
        <begin position="693"/>
        <end position="713"/>
    </location>
</feature>
<gene>
    <name evidence="5" type="ORF">NLU13_6744</name>
</gene>
<dbReference type="GO" id="GO:0003677">
    <property type="term" value="F:DNA binding"/>
    <property type="evidence" value="ECO:0007669"/>
    <property type="project" value="InterPro"/>
</dbReference>
<evidence type="ECO:0000256" key="1">
    <source>
        <dbReference type="ARBA" id="ARBA00022723"/>
    </source>
</evidence>
<dbReference type="SMART" id="SM00066">
    <property type="entry name" value="GAL4"/>
    <property type="match status" value="1"/>
</dbReference>
<keyword evidence="1" id="KW-0479">Metal-binding</keyword>
<dbReference type="GO" id="GO:0008270">
    <property type="term" value="F:zinc ion binding"/>
    <property type="evidence" value="ECO:0007669"/>
    <property type="project" value="InterPro"/>
</dbReference>
<dbReference type="Pfam" id="PF04082">
    <property type="entry name" value="Fungal_trans"/>
    <property type="match status" value="1"/>
</dbReference>
<dbReference type="AlphaFoldDB" id="A0AA39L6B0"/>
<dbReference type="InterPro" id="IPR007219">
    <property type="entry name" value="XnlR_reg_dom"/>
</dbReference>
<evidence type="ECO:0000256" key="2">
    <source>
        <dbReference type="ARBA" id="ARBA00023242"/>
    </source>
</evidence>
<organism evidence="5 6">
    <name type="scientific">Sarocladium strictum</name>
    <name type="common">Black bundle disease fungus</name>
    <name type="synonym">Acremonium strictum</name>
    <dbReference type="NCBI Taxonomy" id="5046"/>
    <lineage>
        <taxon>Eukaryota</taxon>
        <taxon>Fungi</taxon>
        <taxon>Dikarya</taxon>
        <taxon>Ascomycota</taxon>
        <taxon>Pezizomycotina</taxon>
        <taxon>Sordariomycetes</taxon>
        <taxon>Hypocreomycetidae</taxon>
        <taxon>Hypocreales</taxon>
        <taxon>Sarocladiaceae</taxon>
        <taxon>Sarocladium</taxon>
    </lineage>
</organism>
<feature type="region of interest" description="Disordered" evidence="3">
    <location>
        <begin position="1"/>
        <end position="27"/>
    </location>
</feature>
<evidence type="ECO:0000259" key="4">
    <source>
        <dbReference type="PROSITE" id="PS50048"/>
    </source>
</evidence>
<feature type="region of interest" description="Disordered" evidence="3">
    <location>
        <begin position="61"/>
        <end position="96"/>
    </location>
</feature>
<dbReference type="InterPro" id="IPR001138">
    <property type="entry name" value="Zn2Cys6_DnaBD"/>
</dbReference>
<evidence type="ECO:0000313" key="5">
    <source>
        <dbReference type="EMBL" id="KAK0385565.1"/>
    </source>
</evidence>
<feature type="domain" description="Zn(2)-C6 fungal-type" evidence="4">
    <location>
        <begin position="28"/>
        <end position="60"/>
    </location>
</feature>
<dbReference type="InterPro" id="IPR052761">
    <property type="entry name" value="Fungal_Detox/Toxin_TFs"/>
</dbReference>
<sequence length="789" mass="88513">MSPDEPAESTSPPPQAGTKKTRPRGSRACVVCRRRKVRCNVALVGTPCSNCAIDHETCSIPEKSQRKWSRRRRASNVTPMPTLDEQAAQNTDPHAAEPVKTAINSAVPRPETVDTSIATTRAPSPQAAHHRSGRQTPILEQSWDQGGQDSWHQHRPIERPFAATVPMSAYPFLTLSNLHRLPAEDVNFLELKECLRVPRRAHLDEFLHQYFRYVHPFFPLINEAFFWDVYHGADLVADNPLPRFPLLVLQAMLFTACSFVSPDTLRQMGYGSVRAARRVMYERAKMLYHLNAESSRLYLAQAALLLSYWTPAFEETAVKPNAGWLRAAVENARSVRAHRWHTSGKLGKAPIEDYQHISLKRLWACCIFRGGTLAISSRRCCQGLGLDSDVNQHGFPLTAEDLEDEVDESIVYDPDTKRRLITACLGLGEICMHVVATSTVLFPFDSGQHDATTRLQHEQGEEVIRVMTCKLTLDEAHKRAIRPFSDLARPEDTSTTDGRTQHPSVTLFEHLRDIYYYSAKIALANRQMLSCHDTYPTRTGEMEALYAEIQDATSAISRHLKILTELRLARFLPVSVVPCIALPLALHTANSRKTAPNLENPVFAEVLKTYSHLYDGVEGLTKTVRTIVNQVLLNYTVETSRQVVDNTFDSSGHTGNNSAQPLGYYMRLALSLDLSISTGNLPDETDFPARVEEHLSTSPESVDRAGADSSPANDEVVAMPATYNAQIPIQLEDMRYDIPVEQWSFPNEQAMTAQIATANQNPWDMEDLSARTMEHRILESLIWSSPKLN</sequence>
<name>A0AA39L6B0_SARSR</name>
<dbReference type="Proteomes" id="UP001175261">
    <property type="component" value="Unassembled WGS sequence"/>
</dbReference>
<dbReference type="GO" id="GO:0000981">
    <property type="term" value="F:DNA-binding transcription factor activity, RNA polymerase II-specific"/>
    <property type="evidence" value="ECO:0007669"/>
    <property type="project" value="InterPro"/>
</dbReference>
<dbReference type="PROSITE" id="PS50048">
    <property type="entry name" value="ZN2_CY6_FUNGAL_2"/>
    <property type="match status" value="1"/>
</dbReference>
<comment type="caution">
    <text evidence="5">The sequence shown here is derived from an EMBL/GenBank/DDBJ whole genome shotgun (WGS) entry which is preliminary data.</text>
</comment>
<keyword evidence="6" id="KW-1185">Reference proteome</keyword>
<dbReference type="PROSITE" id="PS00463">
    <property type="entry name" value="ZN2_CY6_FUNGAL_1"/>
    <property type="match status" value="1"/>
</dbReference>
<proteinExistence type="predicted"/>
<feature type="compositionally biased region" description="Basic and acidic residues" evidence="3">
    <location>
        <begin position="693"/>
        <end position="706"/>
    </location>
</feature>
<evidence type="ECO:0000313" key="6">
    <source>
        <dbReference type="Proteomes" id="UP001175261"/>
    </source>
</evidence>
<protein>
    <recommendedName>
        <fullName evidence="4">Zn(2)-C6 fungal-type domain-containing protein</fullName>
    </recommendedName>
</protein>
<dbReference type="GO" id="GO:0006351">
    <property type="term" value="P:DNA-templated transcription"/>
    <property type="evidence" value="ECO:0007669"/>
    <property type="project" value="InterPro"/>
</dbReference>
<dbReference type="CDD" id="cd12148">
    <property type="entry name" value="fungal_TF_MHR"/>
    <property type="match status" value="1"/>
</dbReference>
<dbReference type="Gene3D" id="4.10.240.10">
    <property type="entry name" value="Zn(2)-C6 fungal-type DNA-binding domain"/>
    <property type="match status" value="1"/>
</dbReference>
<keyword evidence="2" id="KW-0539">Nucleus</keyword>
<dbReference type="SUPFAM" id="SSF57701">
    <property type="entry name" value="Zn2/Cys6 DNA-binding domain"/>
    <property type="match status" value="1"/>
</dbReference>
<dbReference type="InterPro" id="IPR036864">
    <property type="entry name" value="Zn2-C6_fun-type_DNA-bd_sf"/>
</dbReference>
<accession>A0AA39L6B0</accession>
<dbReference type="Pfam" id="PF00172">
    <property type="entry name" value="Zn_clus"/>
    <property type="match status" value="1"/>
</dbReference>